<dbReference type="RefSeq" id="XP_024730218.1">
    <property type="nucleotide sequence ID" value="XM_024888057.1"/>
</dbReference>
<accession>A0A2J6SRA9</accession>
<dbReference type="OrthoDB" id="3550965at2759"/>
<evidence type="ECO:0000313" key="3">
    <source>
        <dbReference type="Proteomes" id="UP000235371"/>
    </source>
</evidence>
<evidence type="ECO:0000313" key="2">
    <source>
        <dbReference type="EMBL" id="PMD53314.1"/>
    </source>
</evidence>
<keyword evidence="3" id="KW-1185">Reference proteome</keyword>
<evidence type="ECO:0000256" key="1">
    <source>
        <dbReference type="SAM" id="Phobius"/>
    </source>
</evidence>
<dbReference type="AlphaFoldDB" id="A0A2J6SRA9"/>
<sequence length="184" mass="19715">YHAFPPLFSIQDLVEKALSNSTFVDTRDTINTWNIALAAKPSNSSFSALADSASRRTKSISLFRGAAAAVALSLIISLANVFAFFALAVFCPLMEDKTELKYRTTIFSIAVFDSLLFAGAIVMFSSAMLIGPAALASLDDASTRLFANRVANQVANHVEIGIVVALVALLCRIMSVPIIALFFS</sequence>
<dbReference type="InParanoid" id="A0A2J6SRA9"/>
<protein>
    <submittedName>
        <fullName evidence="2">Uncharacterized protein</fullName>
    </submittedName>
</protein>
<feature type="non-terminal residue" evidence="2">
    <location>
        <position position="1"/>
    </location>
</feature>
<organism evidence="2 3">
    <name type="scientific">Hyaloscypha bicolor E</name>
    <dbReference type="NCBI Taxonomy" id="1095630"/>
    <lineage>
        <taxon>Eukaryota</taxon>
        <taxon>Fungi</taxon>
        <taxon>Dikarya</taxon>
        <taxon>Ascomycota</taxon>
        <taxon>Pezizomycotina</taxon>
        <taxon>Leotiomycetes</taxon>
        <taxon>Helotiales</taxon>
        <taxon>Hyaloscyphaceae</taxon>
        <taxon>Hyaloscypha</taxon>
        <taxon>Hyaloscypha bicolor</taxon>
    </lineage>
</organism>
<keyword evidence="1" id="KW-0812">Transmembrane</keyword>
<feature type="transmembrane region" description="Helical" evidence="1">
    <location>
        <begin position="160"/>
        <end position="183"/>
    </location>
</feature>
<dbReference type="EMBL" id="KZ613887">
    <property type="protein sequence ID" value="PMD53314.1"/>
    <property type="molecule type" value="Genomic_DNA"/>
</dbReference>
<name>A0A2J6SRA9_9HELO</name>
<gene>
    <name evidence="2" type="ORF">K444DRAFT_702610</name>
</gene>
<feature type="transmembrane region" description="Helical" evidence="1">
    <location>
        <begin position="106"/>
        <end position="130"/>
    </location>
</feature>
<dbReference type="Proteomes" id="UP000235371">
    <property type="component" value="Unassembled WGS sequence"/>
</dbReference>
<proteinExistence type="predicted"/>
<feature type="transmembrane region" description="Helical" evidence="1">
    <location>
        <begin position="66"/>
        <end position="94"/>
    </location>
</feature>
<reference evidence="2 3" key="1">
    <citation type="submission" date="2016-04" db="EMBL/GenBank/DDBJ databases">
        <title>A degradative enzymes factory behind the ericoid mycorrhizal symbiosis.</title>
        <authorList>
            <consortium name="DOE Joint Genome Institute"/>
            <person name="Martino E."/>
            <person name="Morin E."/>
            <person name="Grelet G."/>
            <person name="Kuo A."/>
            <person name="Kohler A."/>
            <person name="Daghino S."/>
            <person name="Barry K."/>
            <person name="Choi C."/>
            <person name="Cichocki N."/>
            <person name="Clum A."/>
            <person name="Copeland A."/>
            <person name="Hainaut M."/>
            <person name="Haridas S."/>
            <person name="Labutti K."/>
            <person name="Lindquist E."/>
            <person name="Lipzen A."/>
            <person name="Khouja H.-R."/>
            <person name="Murat C."/>
            <person name="Ohm R."/>
            <person name="Olson A."/>
            <person name="Spatafora J."/>
            <person name="Veneault-Fourrey C."/>
            <person name="Henrissat B."/>
            <person name="Grigoriev I."/>
            <person name="Martin F."/>
            <person name="Perotto S."/>
        </authorList>
    </citation>
    <scope>NUCLEOTIDE SEQUENCE [LARGE SCALE GENOMIC DNA]</scope>
    <source>
        <strain evidence="2 3">E</strain>
    </source>
</reference>
<dbReference type="GeneID" id="36596133"/>
<keyword evidence="1" id="KW-0472">Membrane</keyword>
<keyword evidence="1" id="KW-1133">Transmembrane helix</keyword>